<protein>
    <submittedName>
        <fullName evidence="9">ABC-type multidrug transport system fused ATPase/permease subunit</fullName>
    </submittedName>
</protein>
<feature type="transmembrane region" description="Helical" evidence="6">
    <location>
        <begin position="146"/>
        <end position="167"/>
    </location>
</feature>
<feature type="transmembrane region" description="Helical" evidence="6">
    <location>
        <begin position="29"/>
        <end position="49"/>
    </location>
</feature>
<name>A0A3N1CNX1_9ACTN</name>
<dbReference type="Gene3D" id="3.40.50.300">
    <property type="entry name" value="P-loop containing nucleotide triphosphate hydrolases"/>
    <property type="match status" value="1"/>
</dbReference>
<dbReference type="Pfam" id="PF00005">
    <property type="entry name" value="ABC_tran"/>
    <property type="match status" value="1"/>
</dbReference>
<sequence length="602" mass="62213">MRDLPVRDPGTPADGGPWRFLSWLTRAEAPAFAATAAWSVVGMTAQALMPAAVGRAVDEGITARDAGALGVWAGVLLGLGLLMAVARTLGHVASVRVWLGAAYRTVQVVSRQAGRLGESLARRIGSGEVITVGTGDVVKLGSVVEVLGRAVGAALAIGTVTVVLLGIDLRLGLVLLLGVPAVLALSGPLLGPIHRRQSERRDLTGEMTATASDIVAGLRVLRGIGGEALFERRFRAESQRVREAGTRAGRAEAWLNAAAVLFPGLLLTLVTWLGARYTAAGEITVGQLVACYGYAAFLVTPLWVLGEAAGHLTRGHVAAARVVRILRMTPDHPGDGVREPSGGELADDASGLRIRPGLLTAVVAGQEAGALADRLAGYTGESGVTYGGVPLAELAGLRRRILYAAEGDVLFTGPLRAELLPEGPDERIASAVRAASADDVLAEAGGLAEGTVAEAGREFSGGQRQRLRLARALAADAEVLLLVEPTSAVDAHTEAAIAERLAAHRAGRTTVVFTGSPLVLAAADHVVHVQRGKVAAEGGHADLMAEAPGYRAAVTRQLGGPGIPDEYGPNERVPAENVPEEGAPDESVLEENVPNEREGDPA</sequence>
<dbReference type="GO" id="GO:0005886">
    <property type="term" value="C:plasma membrane"/>
    <property type="evidence" value="ECO:0007669"/>
    <property type="project" value="UniProtKB-SubCell"/>
</dbReference>
<dbReference type="PROSITE" id="PS50929">
    <property type="entry name" value="ABC_TM1F"/>
    <property type="match status" value="1"/>
</dbReference>
<dbReference type="Gene3D" id="1.20.1560.10">
    <property type="entry name" value="ABC transporter type 1, transmembrane domain"/>
    <property type="match status" value="1"/>
</dbReference>
<feature type="compositionally biased region" description="Acidic residues" evidence="5">
    <location>
        <begin position="578"/>
        <end position="589"/>
    </location>
</feature>
<dbReference type="InterPro" id="IPR011527">
    <property type="entry name" value="ABC1_TM_dom"/>
</dbReference>
<gene>
    <name evidence="9" type="ORF">EDD29_0349</name>
</gene>
<organism evidence="9 10">
    <name type="scientific">Actinocorallia herbida</name>
    <dbReference type="NCBI Taxonomy" id="58109"/>
    <lineage>
        <taxon>Bacteria</taxon>
        <taxon>Bacillati</taxon>
        <taxon>Actinomycetota</taxon>
        <taxon>Actinomycetes</taxon>
        <taxon>Streptosporangiales</taxon>
        <taxon>Thermomonosporaceae</taxon>
        <taxon>Actinocorallia</taxon>
    </lineage>
</organism>
<dbReference type="Proteomes" id="UP000272400">
    <property type="component" value="Unassembled WGS sequence"/>
</dbReference>
<dbReference type="GO" id="GO:0005524">
    <property type="term" value="F:ATP binding"/>
    <property type="evidence" value="ECO:0007669"/>
    <property type="project" value="InterPro"/>
</dbReference>
<feature type="region of interest" description="Disordered" evidence="5">
    <location>
        <begin position="556"/>
        <end position="602"/>
    </location>
</feature>
<evidence type="ECO:0000256" key="2">
    <source>
        <dbReference type="ARBA" id="ARBA00022692"/>
    </source>
</evidence>
<dbReference type="PROSITE" id="PS50893">
    <property type="entry name" value="ABC_TRANSPORTER_2"/>
    <property type="match status" value="1"/>
</dbReference>
<keyword evidence="3 6" id="KW-1133">Transmembrane helix</keyword>
<dbReference type="InterPro" id="IPR017871">
    <property type="entry name" value="ABC_transporter-like_CS"/>
</dbReference>
<feature type="domain" description="ABC transmembrane type-1" evidence="8">
    <location>
        <begin position="33"/>
        <end position="314"/>
    </location>
</feature>
<dbReference type="RefSeq" id="WP_123661832.1">
    <property type="nucleotide sequence ID" value="NZ_RJKE01000001.1"/>
</dbReference>
<evidence type="ECO:0000256" key="3">
    <source>
        <dbReference type="ARBA" id="ARBA00022989"/>
    </source>
</evidence>
<dbReference type="PANTHER" id="PTHR43394">
    <property type="entry name" value="ATP-DEPENDENT PERMEASE MDL1, MITOCHONDRIAL"/>
    <property type="match status" value="1"/>
</dbReference>
<feature type="transmembrane region" description="Helical" evidence="6">
    <location>
        <begin position="69"/>
        <end position="86"/>
    </location>
</feature>
<dbReference type="PROSITE" id="PS00211">
    <property type="entry name" value="ABC_TRANSPORTER_1"/>
    <property type="match status" value="1"/>
</dbReference>
<dbReference type="AlphaFoldDB" id="A0A3N1CNX1"/>
<dbReference type="PANTHER" id="PTHR43394:SF1">
    <property type="entry name" value="ATP-BINDING CASSETTE SUB-FAMILY B MEMBER 10, MITOCHONDRIAL"/>
    <property type="match status" value="1"/>
</dbReference>
<evidence type="ECO:0000259" key="7">
    <source>
        <dbReference type="PROSITE" id="PS50893"/>
    </source>
</evidence>
<feature type="transmembrane region" description="Helical" evidence="6">
    <location>
        <begin position="253"/>
        <end position="273"/>
    </location>
</feature>
<evidence type="ECO:0000313" key="9">
    <source>
        <dbReference type="EMBL" id="ROO82864.1"/>
    </source>
</evidence>
<keyword evidence="2 6" id="KW-0812">Transmembrane</keyword>
<feature type="transmembrane region" description="Helical" evidence="6">
    <location>
        <begin position="173"/>
        <end position="191"/>
    </location>
</feature>
<comment type="subcellular location">
    <subcellularLocation>
        <location evidence="1">Cell membrane</location>
        <topology evidence="1">Multi-pass membrane protein</topology>
    </subcellularLocation>
</comment>
<evidence type="ECO:0000256" key="1">
    <source>
        <dbReference type="ARBA" id="ARBA00004651"/>
    </source>
</evidence>
<evidence type="ECO:0000313" key="10">
    <source>
        <dbReference type="Proteomes" id="UP000272400"/>
    </source>
</evidence>
<dbReference type="Pfam" id="PF00664">
    <property type="entry name" value="ABC_membrane"/>
    <property type="match status" value="1"/>
</dbReference>
<keyword evidence="4 6" id="KW-0472">Membrane</keyword>
<dbReference type="OrthoDB" id="4966664at2"/>
<evidence type="ECO:0000256" key="4">
    <source>
        <dbReference type="ARBA" id="ARBA00023136"/>
    </source>
</evidence>
<evidence type="ECO:0000259" key="8">
    <source>
        <dbReference type="PROSITE" id="PS50929"/>
    </source>
</evidence>
<keyword evidence="10" id="KW-1185">Reference proteome</keyword>
<proteinExistence type="predicted"/>
<dbReference type="InterPro" id="IPR003439">
    <property type="entry name" value="ABC_transporter-like_ATP-bd"/>
</dbReference>
<accession>A0A3N1CNX1</accession>
<reference evidence="9 10" key="1">
    <citation type="submission" date="2018-11" db="EMBL/GenBank/DDBJ databases">
        <title>Sequencing the genomes of 1000 actinobacteria strains.</title>
        <authorList>
            <person name="Klenk H.-P."/>
        </authorList>
    </citation>
    <scope>NUCLEOTIDE SEQUENCE [LARGE SCALE GENOMIC DNA]</scope>
    <source>
        <strain evidence="9 10">DSM 44254</strain>
    </source>
</reference>
<feature type="transmembrane region" description="Helical" evidence="6">
    <location>
        <begin position="285"/>
        <end position="305"/>
    </location>
</feature>
<dbReference type="SUPFAM" id="SSF90123">
    <property type="entry name" value="ABC transporter transmembrane region"/>
    <property type="match status" value="1"/>
</dbReference>
<dbReference type="InterPro" id="IPR027417">
    <property type="entry name" value="P-loop_NTPase"/>
</dbReference>
<dbReference type="GO" id="GO:0015421">
    <property type="term" value="F:ABC-type oligopeptide transporter activity"/>
    <property type="evidence" value="ECO:0007669"/>
    <property type="project" value="TreeGrafter"/>
</dbReference>
<dbReference type="InterPro" id="IPR039421">
    <property type="entry name" value="Type_1_exporter"/>
</dbReference>
<dbReference type="CDD" id="cd07346">
    <property type="entry name" value="ABC_6TM_exporters"/>
    <property type="match status" value="1"/>
</dbReference>
<dbReference type="GO" id="GO:0016887">
    <property type="term" value="F:ATP hydrolysis activity"/>
    <property type="evidence" value="ECO:0007669"/>
    <property type="project" value="InterPro"/>
</dbReference>
<dbReference type="SUPFAM" id="SSF52540">
    <property type="entry name" value="P-loop containing nucleoside triphosphate hydrolases"/>
    <property type="match status" value="1"/>
</dbReference>
<comment type="caution">
    <text evidence="9">The sequence shown here is derived from an EMBL/GenBank/DDBJ whole genome shotgun (WGS) entry which is preliminary data.</text>
</comment>
<evidence type="ECO:0000256" key="6">
    <source>
        <dbReference type="SAM" id="Phobius"/>
    </source>
</evidence>
<dbReference type="InterPro" id="IPR036640">
    <property type="entry name" value="ABC1_TM_sf"/>
</dbReference>
<feature type="domain" description="ABC transporter" evidence="7">
    <location>
        <begin position="320"/>
        <end position="556"/>
    </location>
</feature>
<dbReference type="EMBL" id="RJKE01000001">
    <property type="protein sequence ID" value="ROO82864.1"/>
    <property type="molecule type" value="Genomic_DNA"/>
</dbReference>
<evidence type="ECO:0000256" key="5">
    <source>
        <dbReference type="SAM" id="MobiDB-lite"/>
    </source>
</evidence>